<organism evidence="10 11">
    <name type="scientific">Candidatus Berkelbacteria bacterium RIFCSPLOWO2_01_FULL_50_28</name>
    <dbReference type="NCBI Taxonomy" id="1797471"/>
    <lineage>
        <taxon>Bacteria</taxon>
        <taxon>Candidatus Berkelbacteria</taxon>
    </lineage>
</organism>
<dbReference type="Gene3D" id="4.10.910.10">
    <property type="entry name" value="30s ribosomal protein s13, domain 2"/>
    <property type="match status" value="1"/>
</dbReference>
<dbReference type="PROSITE" id="PS50159">
    <property type="entry name" value="RIBOSOMAL_S13_2"/>
    <property type="match status" value="1"/>
</dbReference>
<dbReference type="HAMAP" id="MF_01315">
    <property type="entry name" value="Ribosomal_uS13"/>
    <property type="match status" value="1"/>
</dbReference>
<accession>A0A1F5EBZ6</accession>
<dbReference type="Pfam" id="PF00416">
    <property type="entry name" value="Ribosomal_S13"/>
    <property type="match status" value="1"/>
</dbReference>
<evidence type="ECO:0000313" key="10">
    <source>
        <dbReference type="EMBL" id="OGD64893.1"/>
    </source>
</evidence>
<dbReference type="GO" id="GO:0003735">
    <property type="term" value="F:structural constituent of ribosome"/>
    <property type="evidence" value="ECO:0007669"/>
    <property type="project" value="InterPro"/>
</dbReference>
<dbReference type="PANTHER" id="PTHR10871">
    <property type="entry name" value="30S RIBOSOMAL PROTEIN S13/40S RIBOSOMAL PROTEIN S18"/>
    <property type="match status" value="1"/>
</dbReference>
<dbReference type="GO" id="GO:0006412">
    <property type="term" value="P:translation"/>
    <property type="evidence" value="ECO:0007669"/>
    <property type="project" value="UniProtKB-UniRule"/>
</dbReference>
<keyword evidence="7" id="KW-0820">tRNA-binding</keyword>
<dbReference type="InterPro" id="IPR010979">
    <property type="entry name" value="Ribosomal_uS13-like_H2TH"/>
</dbReference>
<dbReference type="GO" id="GO:0000049">
    <property type="term" value="F:tRNA binding"/>
    <property type="evidence" value="ECO:0007669"/>
    <property type="project" value="UniProtKB-UniRule"/>
</dbReference>
<dbReference type="GO" id="GO:0005829">
    <property type="term" value="C:cytosol"/>
    <property type="evidence" value="ECO:0007669"/>
    <property type="project" value="TreeGrafter"/>
</dbReference>
<dbReference type="PANTHER" id="PTHR10871:SF1">
    <property type="entry name" value="SMALL RIBOSOMAL SUBUNIT PROTEIN US13M"/>
    <property type="match status" value="1"/>
</dbReference>
<keyword evidence="4 7" id="KW-0689">Ribosomal protein</keyword>
<evidence type="ECO:0000256" key="4">
    <source>
        <dbReference type="ARBA" id="ARBA00022980"/>
    </source>
</evidence>
<dbReference type="GO" id="GO:0019843">
    <property type="term" value="F:rRNA binding"/>
    <property type="evidence" value="ECO:0007669"/>
    <property type="project" value="UniProtKB-UniRule"/>
</dbReference>
<dbReference type="SUPFAM" id="SSF46946">
    <property type="entry name" value="S13-like H2TH domain"/>
    <property type="match status" value="1"/>
</dbReference>
<evidence type="ECO:0000313" key="11">
    <source>
        <dbReference type="Proteomes" id="UP000177481"/>
    </source>
</evidence>
<feature type="compositionally biased region" description="Basic residues" evidence="9">
    <location>
        <begin position="89"/>
        <end position="122"/>
    </location>
</feature>
<dbReference type="Proteomes" id="UP000177481">
    <property type="component" value="Unassembled WGS sequence"/>
</dbReference>
<name>A0A1F5EBZ6_9BACT</name>
<proteinExistence type="inferred from homology"/>
<evidence type="ECO:0000256" key="9">
    <source>
        <dbReference type="SAM" id="MobiDB-lite"/>
    </source>
</evidence>
<dbReference type="EMBL" id="MEZX01000002">
    <property type="protein sequence ID" value="OGD64893.1"/>
    <property type="molecule type" value="Genomic_DNA"/>
</dbReference>
<dbReference type="Gene3D" id="1.10.8.50">
    <property type="match status" value="1"/>
</dbReference>
<dbReference type="InterPro" id="IPR001892">
    <property type="entry name" value="Ribosomal_uS13"/>
</dbReference>
<evidence type="ECO:0000256" key="6">
    <source>
        <dbReference type="ARBA" id="ARBA00035166"/>
    </source>
</evidence>
<sequence>MPRIAGINIPENKRLVIGLGYVYGIGPTLAAKILKSQQLTHNPKFSELTPQQIDKLREVVEKDFTVEGDLRQQVNQNVRRLKEIGSYRGSRHTRRLPARGQRTKTNARTKRGKRVTVGSGRKKSAEKT</sequence>
<dbReference type="InterPro" id="IPR027437">
    <property type="entry name" value="Rbsml_uS13_C"/>
</dbReference>
<dbReference type="STRING" id="1797471.A3A71_02510"/>
<dbReference type="FunFam" id="1.10.8.50:FF:000001">
    <property type="entry name" value="30S ribosomal protein S13"/>
    <property type="match status" value="1"/>
</dbReference>
<keyword evidence="3 7" id="KW-0694">RNA-binding</keyword>
<comment type="caution">
    <text evidence="10">The sequence shown here is derived from an EMBL/GenBank/DDBJ whole genome shotgun (WGS) entry which is preliminary data.</text>
</comment>
<dbReference type="NCBIfam" id="TIGR03631">
    <property type="entry name" value="uS13_bact"/>
    <property type="match status" value="1"/>
</dbReference>
<evidence type="ECO:0000256" key="8">
    <source>
        <dbReference type="RuleBase" id="RU003830"/>
    </source>
</evidence>
<dbReference type="GO" id="GO:0015935">
    <property type="term" value="C:small ribosomal subunit"/>
    <property type="evidence" value="ECO:0007669"/>
    <property type="project" value="TreeGrafter"/>
</dbReference>
<dbReference type="PIRSF" id="PIRSF002134">
    <property type="entry name" value="Ribosomal_S13"/>
    <property type="match status" value="1"/>
</dbReference>
<evidence type="ECO:0000256" key="5">
    <source>
        <dbReference type="ARBA" id="ARBA00023274"/>
    </source>
</evidence>
<comment type="function">
    <text evidence="7">Located at the top of the head of the 30S subunit, it contacts several helices of the 16S rRNA. In the 70S ribosome it contacts the 23S rRNA (bridge B1a) and protein L5 of the 50S subunit (bridge B1b), connecting the 2 subunits; these bridges are implicated in subunit movement. Contacts the tRNAs in the A and P-sites.</text>
</comment>
<evidence type="ECO:0000256" key="2">
    <source>
        <dbReference type="ARBA" id="ARBA00022730"/>
    </source>
</evidence>
<evidence type="ECO:0000256" key="1">
    <source>
        <dbReference type="ARBA" id="ARBA00008080"/>
    </source>
</evidence>
<comment type="similarity">
    <text evidence="1 7 8">Belongs to the universal ribosomal protein uS13 family.</text>
</comment>
<comment type="subunit">
    <text evidence="7">Part of the 30S ribosomal subunit. Forms a loose heterodimer with protein S19. Forms two bridges to the 50S subunit in the 70S ribosome.</text>
</comment>
<evidence type="ECO:0000256" key="7">
    <source>
        <dbReference type="HAMAP-Rule" id="MF_01315"/>
    </source>
</evidence>
<evidence type="ECO:0000256" key="3">
    <source>
        <dbReference type="ARBA" id="ARBA00022884"/>
    </source>
</evidence>
<keyword evidence="2 7" id="KW-0699">rRNA-binding</keyword>
<dbReference type="AlphaFoldDB" id="A0A1F5EBZ6"/>
<dbReference type="InterPro" id="IPR019980">
    <property type="entry name" value="Ribosomal_uS13_bac-type"/>
</dbReference>
<protein>
    <recommendedName>
        <fullName evidence="6 7">Small ribosomal subunit protein uS13</fullName>
    </recommendedName>
</protein>
<reference evidence="10 11" key="1">
    <citation type="journal article" date="2016" name="Nat. Commun.">
        <title>Thousands of microbial genomes shed light on interconnected biogeochemical processes in an aquifer system.</title>
        <authorList>
            <person name="Anantharaman K."/>
            <person name="Brown C.T."/>
            <person name="Hug L.A."/>
            <person name="Sharon I."/>
            <person name="Castelle C.J."/>
            <person name="Probst A.J."/>
            <person name="Thomas B.C."/>
            <person name="Singh A."/>
            <person name="Wilkins M.J."/>
            <person name="Karaoz U."/>
            <person name="Brodie E.L."/>
            <person name="Williams K.H."/>
            <person name="Hubbard S.S."/>
            <person name="Banfield J.F."/>
        </authorList>
    </citation>
    <scope>NUCLEOTIDE SEQUENCE [LARGE SCALE GENOMIC DNA]</scope>
</reference>
<keyword evidence="5 7" id="KW-0687">Ribonucleoprotein</keyword>
<gene>
    <name evidence="7" type="primary">rpsM</name>
    <name evidence="10" type="ORF">A3A71_02510</name>
</gene>
<feature type="region of interest" description="Disordered" evidence="9">
    <location>
        <begin position="87"/>
        <end position="128"/>
    </location>
</feature>